<dbReference type="EMBL" id="MU858278">
    <property type="protein sequence ID" value="KAK4207701.1"/>
    <property type="molecule type" value="Genomic_DNA"/>
</dbReference>
<sequence>MPKQLNYDLDLLMDEEGFDDFQEKMVKCLQSAITALSEDPVATTTEQEAARVASGLQDLIPNPKPDELGSFEDVWHGMILISSRIPHTNDQSHMLLVKNLQALRRSESFLWKYLAQFSAILRDHWVDPTFEWHPEDECLKLNQWLNLNSFVARLHGSGVFTRNSFLLWQLEQGLEDDLAANAKGDCSPAEAVDNRVAVACEYLIHTAPALLRESLLETGDQLSDEKVRRSYAGGPLFSGGPGFNTERWGFWKRRLGELRSTVSDGLALTVDRALESMKAAAAALIGELG</sequence>
<evidence type="ECO:0000313" key="2">
    <source>
        <dbReference type="Proteomes" id="UP001301769"/>
    </source>
</evidence>
<dbReference type="Proteomes" id="UP001301769">
    <property type="component" value="Unassembled WGS sequence"/>
</dbReference>
<organism evidence="1 2">
    <name type="scientific">Rhypophila decipiens</name>
    <dbReference type="NCBI Taxonomy" id="261697"/>
    <lineage>
        <taxon>Eukaryota</taxon>
        <taxon>Fungi</taxon>
        <taxon>Dikarya</taxon>
        <taxon>Ascomycota</taxon>
        <taxon>Pezizomycotina</taxon>
        <taxon>Sordariomycetes</taxon>
        <taxon>Sordariomycetidae</taxon>
        <taxon>Sordariales</taxon>
        <taxon>Naviculisporaceae</taxon>
        <taxon>Rhypophila</taxon>
    </lineage>
</organism>
<name>A0AAN6XW48_9PEZI</name>
<dbReference type="AlphaFoldDB" id="A0AAN6XW48"/>
<gene>
    <name evidence="1" type="ORF">QBC37DRAFT_433046</name>
</gene>
<dbReference type="Pfam" id="PF12311">
    <property type="entry name" value="DUF3632"/>
    <property type="match status" value="1"/>
</dbReference>
<dbReference type="InterPro" id="IPR053204">
    <property type="entry name" value="Oxopyrrolidines_Biosynth-assoc"/>
</dbReference>
<dbReference type="PANTHER" id="PTHR38797">
    <property type="entry name" value="NUCLEAR PORE COMPLEX PROTEIN NUP85-RELATED"/>
    <property type="match status" value="1"/>
</dbReference>
<protein>
    <submittedName>
        <fullName evidence="1">Uncharacterized protein</fullName>
    </submittedName>
</protein>
<dbReference type="PANTHER" id="PTHR38797:SF4">
    <property type="entry name" value="NUCLEAR PORE COMPLEX PROTEIN NUP85"/>
    <property type="match status" value="1"/>
</dbReference>
<reference evidence="1" key="1">
    <citation type="journal article" date="2023" name="Mol. Phylogenet. Evol.">
        <title>Genome-scale phylogeny and comparative genomics of the fungal order Sordariales.</title>
        <authorList>
            <person name="Hensen N."/>
            <person name="Bonometti L."/>
            <person name="Westerberg I."/>
            <person name="Brannstrom I.O."/>
            <person name="Guillou S."/>
            <person name="Cros-Aarteil S."/>
            <person name="Calhoun S."/>
            <person name="Haridas S."/>
            <person name="Kuo A."/>
            <person name="Mondo S."/>
            <person name="Pangilinan J."/>
            <person name="Riley R."/>
            <person name="LaButti K."/>
            <person name="Andreopoulos B."/>
            <person name="Lipzen A."/>
            <person name="Chen C."/>
            <person name="Yan M."/>
            <person name="Daum C."/>
            <person name="Ng V."/>
            <person name="Clum A."/>
            <person name="Steindorff A."/>
            <person name="Ohm R.A."/>
            <person name="Martin F."/>
            <person name="Silar P."/>
            <person name="Natvig D.O."/>
            <person name="Lalanne C."/>
            <person name="Gautier V."/>
            <person name="Ament-Velasquez S.L."/>
            <person name="Kruys A."/>
            <person name="Hutchinson M.I."/>
            <person name="Powell A.J."/>
            <person name="Barry K."/>
            <person name="Miller A.N."/>
            <person name="Grigoriev I.V."/>
            <person name="Debuchy R."/>
            <person name="Gladieux P."/>
            <person name="Hiltunen Thoren M."/>
            <person name="Johannesson H."/>
        </authorList>
    </citation>
    <scope>NUCLEOTIDE SEQUENCE</scope>
    <source>
        <strain evidence="1">PSN293</strain>
    </source>
</reference>
<dbReference type="InterPro" id="IPR022085">
    <property type="entry name" value="OpdG"/>
</dbReference>
<feature type="non-terminal residue" evidence="1">
    <location>
        <position position="289"/>
    </location>
</feature>
<accession>A0AAN6XW48</accession>
<proteinExistence type="predicted"/>
<keyword evidence="2" id="KW-1185">Reference proteome</keyword>
<comment type="caution">
    <text evidence="1">The sequence shown here is derived from an EMBL/GenBank/DDBJ whole genome shotgun (WGS) entry which is preliminary data.</text>
</comment>
<reference evidence="1" key="2">
    <citation type="submission" date="2023-05" db="EMBL/GenBank/DDBJ databases">
        <authorList>
            <consortium name="Lawrence Berkeley National Laboratory"/>
            <person name="Steindorff A."/>
            <person name="Hensen N."/>
            <person name="Bonometti L."/>
            <person name="Westerberg I."/>
            <person name="Brannstrom I.O."/>
            <person name="Guillou S."/>
            <person name="Cros-Aarteil S."/>
            <person name="Calhoun S."/>
            <person name="Haridas S."/>
            <person name="Kuo A."/>
            <person name="Mondo S."/>
            <person name="Pangilinan J."/>
            <person name="Riley R."/>
            <person name="Labutti K."/>
            <person name="Andreopoulos B."/>
            <person name="Lipzen A."/>
            <person name="Chen C."/>
            <person name="Yanf M."/>
            <person name="Daum C."/>
            <person name="Ng V."/>
            <person name="Clum A."/>
            <person name="Ohm R."/>
            <person name="Martin F."/>
            <person name="Silar P."/>
            <person name="Natvig D."/>
            <person name="Lalanne C."/>
            <person name="Gautier V."/>
            <person name="Ament-Velasquez S.L."/>
            <person name="Kruys A."/>
            <person name="Hutchinson M.I."/>
            <person name="Powell A.J."/>
            <person name="Barry K."/>
            <person name="Miller A.N."/>
            <person name="Grigoriev I.V."/>
            <person name="Debuchy R."/>
            <person name="Gladieux P."/>
            <person name="Thoren M.H."/>
            <person name="Johannesson H."/>
        </authorList>
    </citation>
    <scope>NUCLEOTIDE SEQUENCE</scope>
    <source>
        <strain evidence="1">PSN293</strain>
    </source>
</reference>
<evidence type="ECO:0000313" key="1">
    <source>
        <dbReference type="EMBL" id="KAK4207701.1"/>
    </source>
</evidence>